<evidence type="ECO:0000313" key="8">
    <source>
        <dbReference type="Proteomes" id="UP000295380"/>
    </source>
</evidence>
<gene>
    <name evidence="7" type="ORF">C8E00_101498</name>
</gene>
<keyword evidence="8" id="KW-1185">Reference proteome</keyword>
<keyword evidence="1" id="KW-1134">Transmembrane beta strand</keyword>
<evidence type="ECO:0000259" key="6">
    <source>
        <dbReference type="Pfam" id="PF08479"/>
    </source>
</evidence>
<proteinExistence type="predicted"/>
<keyword evidence="1" id="KW-0472">Membrane</keyword>
<dbReference type="PANTHER" id="PTHR34597:SF6">
    <property type="entry name" value="BLR6126 PROTEIN"/>
    <property type="match status" value="1"/>
</dbReference>
<dbReference type="InterPro" id="IPR013686">
    <property type="entry name" value="Polypept-transport_assoc_ShlB"/>
</dbReference>
<feature type="region of interest" description="Disordered" evidence="4">
    <location>
        <begin position="1"/>
        <end position="26"/>
    </location>
</feature>
<dbReference type="AlphaFoldDB" id="A0A4V3F4G4"/>
<dbReference type="Gene3D" id="3.10.20.310">
    <property type="entry name" value="membrane protein fhac"/>
    <property type="match status" value="1"/>
</dbReference>
<organism evidence="7 8">
    <name type="scientific">Chromohalobacter marismortui</name>
    <dbReference type="NCBI Taxonomy" id="42055"/>
    <lineage>
        <taxon>Bacteria</taxon>
        <taxon>Pseudomonadati</taxon>
        <taxon>Pseudomonadota</taxon>
        <taxon>Gammaproteobacteria</taxon>
        <taxon>Oceanospirillales</taxon>
        <taxon>Halomonadaceae</taxon>
        <taxon>Chromohalobacter</taxon>
    </lineage>
</organism>
<keyword evidence="2" id="KW-0812">Transmembrane</keyword>
<dbReference type="InterPro" id="IPR005565">
    <property type="entry name" value="Hemolysn_activator_HlyB_C"/>
</dbReference>
<dbReference type="GO" id="GO:0046819">
    <property type="term" value="P:protein secretion by the type V secretion system"/>
    <property type="evidence" value="ECO:0007669"/>
    <property type="project" value="TreeGrafter"/>
</dbReference>
<evidence type="ECO:0000256" key="4">
    <source>
        <dbReference type="SAM" id="MobiDB-lite"/>
    </source>
</evidence>
<evidence type="ECO:0000256" key="2">
    <source>
        <dbReference type="ARBA" id="ARBA00022692"/>
    </source>
</evidence>
<keyword evidence="3" id="KW-0998">Cell outer membrane</keyword>
<dbReference type="InterPro" id="IPR051544">
    <property type="entry name" value="TPS_OM_transporter"/>
</dbReference>
<dbReference type="Pfam" id="PF03865">
    <property type="entry name" value="ShlB"/>
    <property type="match status" value="1"/>
</dbReference>
<comment type="caution">
    <text evidence="7">The sequence shown here is derived from an EMBL/GenBank/DDBJ whole genome shotgun (WGS) entry which is preliminary data.</text>
</comment>
<evidence type="ECO:0000313" key="7">
    <source>
        <dbReference type="EMBL" id="TDU25106.1"/>
    </source>
</evidence>
<dbReference type="Proteomes" id="UP000295380">
    <property type="component" value="Unassembled WGS sequence"/>
</dbReference>
<evidence type="ECO:0000259" key="5">
    <source>
        <dbReference type="Pfam" id="PF03865"/>
    </source>
</evidence>
<sequence>MADDVVPSFIDERSPTATREQQAQRERQRTLELNVQQPASAPGVSENARVNVRHINIRGGSVFELDELAAPLKPLVGNTVSVGRIEQAVKRITQRYQKAGYPLAYAYLPADNFANGNVQVVVVEGYIARAELDIDNDAVAARVQRLIQRMAEERPLRRERFERYTALIERIPGASLSVNVPLPRTINGATTVRVEARDIERVDAGLSVDYDNEDDTQVLANIATQANTRHAERLSLAGLLPVESDDEYLAAEYGQALGSDGLRLKLSATHFDGDDVTDTQLLGVPIEARESKERQRYRMGLEYPLELSRDTLWEVGGALEYLDEETRYRYTTTGNDDLLRANETLRYGTVELNTLYRRVSDDRLWEIGGELRQGLGVAGGKNELDITTLGVTENSDDTLNFTRLGLNGRWVQSLGTRWRLTTRVDGFWAADSLPVPERGNYGGTHFGRGYPDGQAEGDYGYAGEVELRFLQAVPWGWVSRLEPYLVVDGARTRFHDNDIEYNLASAAFGLEFTDSRHYRLGVEYARPIAEEDLETDNRDGRINARLSWQFDGG</sequence>
<dbReference type="PANTHER" id="PTHR34597">
    <property type="entry name" value="SLR1661 PROTEIN"/>
    <property type="match status" value="1"/>
</dbReference>
<dbReference type="GO" id="GO:0008320">
    <property type="term" value="F:protein transmembrane transporter activity"/>
    <property type="evidence" value="ECO:0007669"/>
    <property type="project" value="TreeGrafter"/>
</dbReference>
<accession>A0A4V3F4G4</accession>
<dbReference type="Gene3D" id="2.40.160.50">
    <property type="entry name" value="membrane protein fhac: a member of the omp85/tpsb transporter family"/>
    <property type="match status" value="1"/>
</dbReference>
<feature type="domain" description="Haemolysin activator HlyB C-terminal" evidence="5">
    <location>
        <begin position="346"/>
        <end position="511"/>
    </location>
</feature>
<name>A0A4V3F4G4_9GAMM</name>
<dbReference type="GO" id="GO:0098046">
    <property type="term" value="C:type V protein secretion system complex"/>
    <property type="evidence" value="ECO:0007669"/>
    <property type="project" value="TreeGrafter"/>
</dbReference>
<reference evidence="7 8" key="1">
    <citation type="submission" date="2019-03" db="EMBL/GenBank/DDBJ databases">
        <title>Genomic Encyclopedia of Type Strains, Phase IV (KMG-IV): sequencing the most valuable type-strain genomes for metagenomic binning, comparative biology and taxonomic classification.</title>
        <authorList>
            <person name="Goeker M."/>
        </authorList>
    </citation>
    <scope>NUCLEOTIDE SEQUENCE [LARGE SCALE GENOMIC DNA]</scope>
    <source>
        <strain evidence="7 8">DSM 6770</strain>
    </source>
</reference>
<protein>
    <submittedName>
        <fullName evidence="7">Hemolysin activation/secretion protein</fullName>
    </submittedName>
</protein>
<dbReference type="EMBL" id="SOBR01000001">
    <property type="protein sequence ID" value="TDU25106.1"/>
    <property type="molecule type" value="Genomic_DNA"/>
</dbReference>
<evidence type="ECO:0000256" key="1">
    <source>
        <dbReference type="ARBA" id="ARBA00022452"/>
    </source>
</evidence>
<evidence type="ECO:0000256" key="3">
    <source>
        <dbReference type="ARBA" id="ARBA00023237"/>
    </source>
</evidence>
<feature type="domain" description="Polypeptide-transport-associated ShlB-type" evidence="6">
    <location>
        <begin position="51"/>
        <end position="125"/>
    </location>
</feature>
<dbReference type="Pfam" id="PF08479">
    <property type="entry name" value="POTRA_2"/>
    <property type="match status" value="1"/>
</dbReference>